<sequence>MSEEQRFLGGGAGGEQRERARGTTDGDGVGRAGGRGLADEGLRTRDRGSWVDGVSAAAAAAAAAAAGGASWMDEDAAWARDMVIEVTECWTLTSWLAALSTYTH</sequence>
<keyword evidence="3" id="KW-1185">Reference proteome</keyword>
<accession>F2S5E8</accession>
<dbReference type="EMBL" id="GG698514">
    <property type="protein sequence ID" value="EGD98797.1"/>
    <property type="molecule type" value="Genomic_DNA"/>
</dbReference>
<organism evidence="2 3">
    <name type="scientific">Trichophyton tonsurans (strain CBS 112818)</name>
    <name type="common">Scalp ringworm fungus</name>
    <dbReference type="NCBI Taxonomy" id="647933"/>
    <lineage>
        <taxon>Eukaryota</taxon>
        <taxon>Fungi</taxon>
        <taxon>Dikarya</taxon>
        <taxon>Ascomycota</taxon>
        <taxon>Pezizomycotina</taxon>
        <taxon>Eurotiomycetes</taxon>
        <taxon>Eurotiomycetidae</taxon>
        <taxon>Onygenales</taxon>
        <taxon>Arthrodermataceae</taxon>
        <taxon>Trichophyton</taxon>
    </lineage>
</organism>
<dbReference type="AlphaFoldDB" id="F2S5E8"/>
<feature type="compositionally biased region" description="Basic and acidic residues" evidence="1">
    <location>
        <begin position="15"/>
        <end position="24"/>
    </location>
</feature>
<protein>
    <submittedName>
        <fullName evidence="2">Uncharacterized protein</fullName>
    </submittedName>
</protein>
<reference evidence="3" key="1">
    <citation type="journal article" date="2012" name="MBio">
        <title>Comparative genome analysis of Trichophyton rubrum and related dermatophytes reveals candidate genes involved in infection.</title>
        <authorList>
            <person name="Martinez D.A."/>
            <person name="Oliver B.G."/>
            <person name="Graeser Y."/>
            <person name="Goldberg J.M."/>
            <person name="Li W."/>
            <person name="Martinez-Rossi N.M."/>
            <person name="Monod M."/>
            <person name="Shelest E."/>
            <person name="Barton R.C."/>
            <person name="Birch E."/>
            <person name="Brakhage A.A."/>
            <person name="Chen Z."/>
            <person name="Gurr S.J."/>
            <person name="Heiman D."/>
            <person name="Heitman J."/>
            <person name="Kosti I."/>
            <person name="Rossi A."/>
            <person name="Saif S."/>
            <person name="Samalova M."/>
            <person name="Saunders C.W."/>
            <person name="Shea T."/>
            <person name="Summerbell R.C."/>
            <person name="Xu J."/>
            <person name="Young S."/>
            <person name="Zeng Q."/>
            <person name="Birren B.W."/>
            <person name="Cuomo C.A."/>
            <person name="White T.C."/>
        </authorList>
    </citation>
    <scope>NUCLEOTIDE SEQUENCE [LARGE SCALE GENOMIC DNA]</scope>
    <source>
        <strain evidence="3">CBS 112818</strain>
    </source>
</reference>
<dbReference type="HOGENOM" id="CLU_2251951_0_0_1"/>
<proteinExistence type="predicted"/>
<evidence type="ECO:0000256" key="1">
    <source>
        <dbReference type="SAM" id="MobiDB-lite"/>
    </source>
</evidence>
<gene>
    <name evidence="2" type="ORF">TESG_08559</name>
</gene>
<dbReference type="Proteomes" id="UP000009172">
    <property type="component" value="Unassembled WGS sequence"/>
</dbReference>
<feature type="compositionally biased region" description="Gly residues" evidence="1">
    <location>
        <begin position="25"/>
        <end position="36"/>
    </location>
</feature>
<evidence type="ECO:0000313" key="3">
    <source>
        <dbReference type="Proteomes" id="UP000009172"/>
    </source>
</evidence>
<name>F2S5E8_TRIT1</name>
<evidence type="ECO:0000313" key="2">
    <source>
        <dbReference type="EMBL" id="EGD98797.1"/>
    </source>
</evidence>
<feature type="region of interest" description="Disordered" evidence="1">
    <location>
        <begin position="1"/>
        <end position="44"/>
    </location>
</feature>